<accession>A0AA39V3A0</accession>
<dbReference type="GO" id="GO:0005576">
    <property type="term" value="C:extracellular region"/>
    <property type="evidence" value="ECO:0007669"/>
    <property type="project" value="UniProtKB-SubCell"/>
</dbReference>
<evidence type="ECO:0000256" key="7">
    <source>
        <dbReference type="ARBA" id="ARBA00023185"/>
    </source>
</evidence>
<dbReference type="GO" id="GO:0046274">
    <property type="term" value="P:lignin catabolic process"/>
    <property type="evidence" value="ECO:0007669"/>
    <property type="project" value="UniProtKB-KW"/>
</dbReference>
<dbReference type="GO" id="GO:0052689">
    <property type="term" value="F:carboxylic ester hydrolase activity"/>
    <property type="evidence" value="ECO:0007669"/>
    <property type="project" value="UniProtKB-KW"/>
</dbReference>
<feature type="domain" description="4-O-methyl-glucuronoyl methylesterase-like" evidence="10">
    <location>
        <begin position="163"/>
        <end position="262"/>
    </location>
</feature>
<proteinExistence type="inferred from homology"/>
<evidence type="ECO:0000256" key="9">
    <source>
        <dbReference type="ARBA" id="ARBA00026105"/>
    </source>
</evidence>
<name>A0AA39V3A0_9AGAR</name>
<keyword evidence="5" id="KW-0732">Signal</keyword>
<comment type="catalytic activity">
    <reaction evidence="8">
        <text>a 4-O-methyl-alpha-D-glucuronosyl ester derivative + H2O = 4-O-methyl-alpha-D-glucuronate derivative + an alcohol + H(+)</text>
        <dbReference type="Rhea" id="RHEA:67452"/>
        <dbReference type="ChEBI" id="CHEBI:15377"/>
        <dbReference type="ChEBI" id="CHEBI:15378"/>
        <dbReference type="ChEBI" id="CHEBI:30879"/>
        <dbReference type="ChEBI" id="CHEBI:171667"/>
        <dbReference type="ChEBI" id="CHEBI:171668"/>
        <dbReference type="EC" id="3.1.1.117"/>
    </reaction>
    <physiologicalReaction direction="left-to-right" evidence="8">
        <dbReference type="Rhea" id="RHEA:67453"/>
    </physiologicalReaction>
</comment>
<comment type="subcellular location">
    <subcellularLocation>
        <location evidence="1">Secreted</location>
    </subcellularLocation>
</comment>
<evidence type="ECO:0000259" key="10">
    <source>
        <dbReference type="Pfam" id="PF22244"/>
    </source>
</evidence>
<sequence>MRCIWTIKPSCYYLDVTSTAFFSNMKLLVFLGSTQLVLKSADLPIISDLLGPFMFRLTDQRRYLYSYYPERSLETIRAVRSGNNLTVNVSVGGKLAALQHLLSRVAAPSHPAPVIINPGAIDNKLSGHYGNGDIGTLTAWAWGYHCVLDVIKQVVPEIDAKYIFDERITLTMLMSSGAEGIGPWRSAAVNIQNIYGVYPYWSNIVLGQCANITGNSSDLPFDIHDLVSLVAPDEGDVDWWTNPEGVVSVVFGASKLVFNWLGVDSNVSVHVR</sequence>
<keyword evidence="7" id="KW-0439">Lignin degradation</keyword>
<dbReference type="Gene3D" id="3.40.50.1820">
    <property type="entry name" value="alpha/beta hydrolase"/>
    <property type="match status" value="1"/>
</dbReference>
<comment type="caution">
    <text evidence="11">The sequence shown here is derived from an EMBL/GenBank/DDBJ whole genome shotgun (WGS) entry which is preliminary data.</text>
</comment>
<dbReference type="InterPro" id="IPR054579">
    <property type="entry name" value="GCE-like_dom"/>
</dbReference>
<evidence type="ECO:0000313" key="12">
    <source>
        <dbReference type="Proteomes" id="UP001175228"/>
    </source>
</evidence>
<keyword evidence="3" id="KW-0719">Serine esterase</keyword>
<dbReference type="Proteomes" id="UP001175228">
    <property type="component" value="Unassembled WGS sequence"/>
</dbReference>
<evidence type="ECO:0000256" key="6">
    <source>
        <dbReference type="ARBA" id="ARBA00022801"/>
    </source>
</evidence>
<reference evidence="11" key="1">
    <citation type="submission" date="2023-06" db="EMBL/GenBank/DDBJ databases">
        <authorList>
            <consortium name="Lawrence Berkeley National Laboratory"/>
            <person name="Ahrendt S."/>
            <person name="Sahu N."/>
            <person name="Indic B."/>
            <person name="Wong-Bajracharya J."/>
            <person name="Merenyi Z."/>
            <person name="Ke H.-M."/>
            <person name="Monk M."/>
            <person name="Kocsube S."/>
            <person name="Drula E."/>
            <person name="Lipzen A."/>
            <person name="Balint B."/>
            <person name="Henrissat B."/>
            <person name="Andreopoulos B."/>
            <person name="Martin F.M."/>
            <person name="Harder C.B."/>
            <person name="Rigling D."/>
            <person name="Ford K.L."/>
            <person name="Foster G.D."/>
            <person name="Pangilinan J."/>
            <person name="Papanicolaou A."/>
            <person name="Barry K."/>
            <person name="LaButti K."/>
            <person name="Viragh M."/>
            <person name="Koriabine M."/>
            <person name="Yan M."/>
            <person name="Riley R."/>
            <person name="Champramary S."/>
            <person name="Plett K.L."/>
            <person name="Tsai I.J."/>
            <person name="Slot J."/>
            <person name="Sipos G."/>
            <person name="Plett J."/>
            <person name="Nagy L.G."/>
            <person name="Grigoriev I.V."/>
        </authorList>
    </citation>
    <scope>NUCLEOTIDE SEQUENCE</scope>
    <source>
        <strain evidence="11">HWK02</strain>
    </source>
</reference>
<evidence type="ECO:0000256" key="5">
    <source>
        <dbReference type="ARBA" id="ARBA00022729"/>
    </source>
</evidence>
<dbReference type="InterPro" id="IPR029058">
    <property type="entry name" value="AB_hydrolase_fold"/>
</dbReference>
<comment type="similarity">
    <text evidence="2">Belongs to the carbohydrate esterase 15 (CE15) family.</text>
</comment>
<dbReference type="AlphaFoldDB" id="A0AA39V3A0"/>
<evidence type="ECO:0000256" key="3">
    <source>
        <dbReference type="ARBA" id="ARBA00022487"/>
    </source>
</evidence>
<evidence type="ECO:0000256" key="1">
    <source>
        <dbReference type="ARBA" id="ARBA00004613"/>
    </source>
</evidence>
<dbReference type="EMBL" id="JAUEPU010000003">
    <property type="protein sequence ID" value="KAK0503850.1"/>
    <property type="molecule type" value="Genomic_DNA"/>
</dbReference>
<evidence type="ECO:0000313" key="11">
    <source>
        <dbReference type="EMBL" id="KAK0503850.1"/>
    </source>
</evidence>
<dbReference type="Pfam" id="PF22244">
    <property type="entry name" value="GCE_fung"/>
    <property type="match status" value="1"/>
</dbReference>
<gene>
    <name evidence="11" type="ORF">EDD18DRAFT_1456979</name>
</gene>
<dbReference type="EC" id="3.1.1.117" evidence="9"/>
<keyword evidence="4" id="KW-0964">Secreted</keyword>
<evidence type="ECO:0000256" key="4">
    <source>
        <dbReference type="ARBA" id="ARBA00022525"/>
    </source>
</evidence>
<keyword evidence="6" id="KW-0378">Hydrolase</keyword>
<evidence type="ECO:0000256" key="2">
    <source>
        <dbReference type="ARBA" id="ARBA00010092"/>
    </source>
</evidence>
<organism evidence="11 12">
    <name type="scientific">Armillaria luteobubalina</name>
    <dbReference type="NCBI Taxonomy" id="153913"/>
    <lineage>
        <taxon>Eukaryota</taxon>
        <taxon>Fungi</taxon>
        <taxon>Dikarya</taxon>
        <taxon>Basidiomycota</taxon>
        <taxon>Agaricomycotina</taxon>
        <taxon>Agaricomycetes</taxon>
        <taxon>Agaricomycetidae</taxon>
        <taxon>Agaricales</taxon>
        <taxon>Marasmiineae</taxon>
        <taxon>Physalacriaceae</taxon>
        <taxon>Armillaria</taxon>
    </lineage>
</organism>
<evidence type="ECO:0000256" key="8">
    <source>
        <dbReference type="ARBA" id="ARBA00024511"/>
    </source>
</evidence>
<keyword evidence="12" id="KW-1185">Reference proteome</keyword>
<protein>
    <recommendedName>
        <fullName evidence="9">(4-O-methyl)-D-glucuronate--lignin esterase</fullName>
        <ecNumber evidence="9">3.1.1.117</ecNumber>
    </recommendedName>
</protein>